<accession>A0ABR8BTB0</accession>
<gene>
    <name evidence="1" type="ORF">H6F99_02785</name>
</gene>
<proteinExistence type="predicted"/>
<comment type="caution">
    <text evidence="1">The sequence shown here is derived from an EMBL/GenBank/DDBJ whole genome shotgun (WGS) entry which is preliminary data.</text>
</comment>
<dbReference type="Proteomes" id="UP000606721">
    <property type="component" value="Unassembled WGS sequence"/>
</dbReference>
<reference evidence="1 2" key="1">
    <citation type="journal article" date="2020" name="ISME J.">
        <title>Comparative genomics reveals insights into cyanobacterial evolution and habitat adaptation.</title>
        <authorList>
            <person name="Chen M.Y."/>
            <person name="Teng W.K."/>
            <person name="Zhao L."/>
            <person name="Hu C.X."/>
            <person name="Zhou Y.K."/>
            <person name="Han B.P."/>
            <person name="Song L.R."/>
            <person name="Shu W.S."/>
        </authorList>
    </citation>
    <scope>NUCLEOTIDE SEQUENCE [LARGE SCALE GENOMIC DNA]</scope>
    <source>
        <strain evidence="1 2">FACHB-1040</strain>
    </source>
</reference>
<keyword evidence="2" id="KW-1185">Reference proteome</keyword>
<sequence>MKTNTTHTLNISADGFAFDSATGESYTLNSCGCFIIQQLQKQQTKPEIISLI</sequence>
<evidence type="ECO:0000313" key="2">
    <source>
        <dbReference type="Proteomes" id="UP000606721"/>
    </source>
</evidence>
<dbReference type="EMBL" id="JACJQT010000005">
    <property type="protein sequence ID" value="MBD2277285.1"/>
    <property type="molecule type" value="Genomic_DNA"/>
</dbReference>
<evidence type="ECO:0000313" key="1">
    <source>
        <dbReference type="EMBL" id="MBD2277285.1"/>
    </source>
</evidence>
<dbReference type="RefSeq" id="WP_168635041.1">
    <property type="nucleotide sequence ID" value="NZ_JACJQT010000005.1"/>
</dbReference>
<protein>
    <submittedName>
        <fullName evidence="1">Uncharacterized protein</fullName>
    </submittedName>
</protein>
<organism evidence="1 2">
    <name type="scientific">Aphanizomenon flos-aquae FACHB-1040</name>
    <dbReference type="NCBI Taxonomy" id="2692887"/>
    <lineage>
        <taxon>Bacteria</taxon>
        <taxon>Bacillati</taxon>
        <taxon>Cyanobacteriota</taxon>
        <taxon>Cyanophyceae</taxon>
        <taxon>Nostocales</taxon>
        <taxon>Aphanizomenonaceae</taxon>
        <taxon>Aphanizomenon</taxon>
    </lineage>
</organism>
<name>A0ABR8BTB0_APHFL</name>